<dbReference type="Pfam" id="PF13966">
    <property type="entry name" value="zf-RVT"/>
    <property type="match status" value="1"/>
</dbReference>
<dbReference type="Proteomes" id="UP000694005">
    <property type="component" value="Chromosome A09"/>
</dbReference>
<feature type="non-terminal residue" evidence="3">
    <location>
        <position position="50"/>
    </location>
</feature>
<protein>
    <recommendedName>
        <fullName evidence="1">Reverse transcriptase zinc-binding domain-containing protein</fullName>
    </recommendedName>
</protein>
<gene>
    <name evidence="3" type="ORF">BRAA09T38341Z</name>
    <name evidence="2" type="ORF">BRAPAZ1V2_A09P30110.2</name>
</gene>
<accession>A0A3P5YH10</accession>
<dbReference type="Gramene" id="A09p30110.2_BraZ1">
    <property type="protein sequence ID" value="A09p30110.2_BraZ1.CDS.1"/>
    <property type="gene ID" value="A09g30110.2_BraZ1"/>
</dbReference>
<reference evidence="3" key="1">
    <citation type="submission" date="2018-11" db="EMBL/GenBank/DDBJ databases">
        <authorList>
            <consortium name="Genoscope - CEA"/>
            <person name="William W."/>
        </authorList>
    </citation>
    <scope>NUCLEOTIDE SEQUENCE</scope>
</reference>
<dbReference type="EMBL" id="LR031568">
    <property type="protein sequence ID" value="VDC60730.1"/>
    <property type="molecule type" value="Genomic_DNA"/>
</dbReference>
<evidence type="ECO:0000313" key="2">
    <source>
        <dbReference type="EMBL" id="CAG7862544.1"/>
    </source>
</evidence>
<dbReference type="EMBL" id="LS974625">
    <property type="protein sequence ID" value="CAG7862544.1"/>
    <property type="molecule type" value="Genomic_DNA"/>
</dbReference>
<name>A0A3P5YH10_BRACM</name>
<feature type="domain" description="Reverse transcriptase zinc-binding" evidence="1">
    <location>
        <begin position="7"/>
        <end position="48"/>
    </location>
</feature>
<sequence length="50" mass="6186">MQIHQLRWRFQWSKIVWFSQGVPRYAFITWLAIRDRLSTGHRTSQWGQPQ</sequence>
<organism evidence="3">
    <name type="scientific">Brassica campestris</name>
    <name type="common">Field mustard</name>
    <dbReference type="NCBI Taxonomy" id="3711"/>
    <lineage>
        <taxon>Eukaryota</taxon>
        <taxon>Viridiplantae</taxon>
        <taxon>Streptophyta</taxon>
        <taxon>Embryophyta</taxon>
        <taxon>Tracheophyta</taxon>
        <taxon>Spermatophyta</taxon>
        <taxon>Magnoliopsida</taxon>
        <taxon>eudicotyledons</taxon>
        <taxon>Gunneridae</taxon>
        <taxon>Pentapetalae</taxon>
        <taxon>rosids</taxon>
        <taxon>malvids</taxon>
        <taxon>Brassicales</taxon>
        <taxon>Brassicaceae</taxon>
        <taxon>Brassiceae</taxon>
        <taxon>Brassica</taxon>
    </lineage>
</organism>
<evidence type="ECO:0000259" key="1">
    <source>
        <dbReference type="Pfam" id="PF13966"/>
    </source>
</evidence>
<dbReference type="InterPro" id="IPR026960">
    <property type="entry name" value="RVT-Znf"/>
</dbReference>
<proteinExistence type="predicted"/>
<evidence type="ECO:0000313" key="3">
    <source>
        <dbReference type="EMBL" id="VDC60730.1"/>
    </source>
</evidence>
<dbReference type="AlphaFoldDB" id="A0A3P5YH10"/>